<reference evidence="1" key="1">
    <citation type="journal article" date="2023" name="bioRxiv">
        <title>Improved chromosome-level genome assembly for marigold (Tagetes erecta).</title>
        <authorList>
            <person name="Jiang F."/>
            <person name="Yuan L."/>
            <person name="Wang S."/>
            <person name="Wang H."/>
            <person name="Xu D."/>
            <person name="Wang A."/>
            <person name="Fan W."/>
        </authorList>
    </citation>
    <scope>NUCLEOTIDE SEQUENCE</scope>
    <source>
        <strain evidence="1">WSJ</strain>
        <tissue evidence="1">Leaf</tissue>
    </source>
</reference>
<keyword evidence="2" id="KW-1185">Reference proteome</keyword>
<dbReference type="AlphaFoldDB" id="A0AAD8L4L1"/>
<evidence type="ECO:0000313" key="2">
    <source>
        <dbReference type="Proteomes" id="UP001229421"/>
    </source>
</evidence>
<dbReference type="Proteomes" id="UP001229421">
    <property type="component" value="Unassembled WGS sequence"/>
</dbReference>
<accession>A0AAD8L4L1</accession>
<comment type="caution">
    <text evidence="1">The sequence shown here is derived from an EMBL/GenBank/DDBJ whole genome shotgun (WGS) entry which is preliminary data.</text>
</comment>
<proteinExistence type="predicted"/>
<evidence type="ECO:0000313" key="1">
    <source>
        <dbReference type="EMBL" id="KAK1434458.1"/>
    </source>
</evidence>
<gene>
    <name evidence="1" type="ORF">QVD17_00201</name>
</gene>
<protein>
    <submittedName>
        <fullName evidence="1">Uncharacterized protein</fullName>
    </submittedName>
</protein>
<name>A0AAD8L4L1_TARER</name>
<sequence>MNDDAITWKRRRKLGYSVRNLVFVRLLQLHQEETSETVPIYAGRDVALLQQWFQKRTDSCKSWFLYRQQEPEPALKKNRVFSINFADRKSRAPNSVCAGVLSASTRQKPTIHHHSPIIPSIHLYSFLPNPNHLHSSTIAACQYVSCLFFFLHFCSLHLQPLDTHTFVLLDTGCCLCDIILFSSWHILLLLITLEDLTQDRLMCYTKNCGMPVLDLLSMFPVKVNGFITSLKATWNSLRPPCIRD</sequence>
<dbReference type="EMBL" id="JAUHHV010000001">
    <property type="protein sequence ID" value="KAK1434458.1"/>
    <property type="molecule type" value="Genomic_DNA"/>
</dbReference>
<organism evidence="1 2">
    <name type="scientific">Tagetes erecta</name>
    <name type="common">African marigold</name>
    <dbReference type="NCBI Taxonomy" id="13708"/>
    <lineage>
        <taxon>Eukaryota</taxon>
        <taxon>Viridiplantae</taxon>
        <taxon>Streptophyta</taxon>
        <taxon>Embryophyta</taxon>
        <taxon>Tracheophyta</taxon>
        <taxon>Spermatophyta</taxon>
        <taxon>Magnoliopsida</taxon>
        <taxon>eudicotyledons</taxon>
        <taxon>Gunneridae</taxon>
        <taxon>Pentapetalae</taxon>
        <taxon>asterids</taxon>
        <taxon>campanulids</taxon>
        <taxon>Asterales</taxon>
        <taxon>Asteraceae</taxon>
        <taxon>Asteroideae</taxon>
        <taxon>Heliantheae alliance</taxon>
        <taxon>Tageteae</taxon>
        <taxon>Tagetes</taxon>
    </lineage>
</organism>